<feature type="chain" id="PRO_5045268461" description="SnoaL-like domain-containing protein" evidence="1">
    <location>
        <begin position="27"/>
        <end position="154"/>
    </location>
</feature>
<name>A0ABY6W8D3_9BURK</name>
<accession>A0ABY6W8D3</accession>
<evidence type="ECO:0000256" key="1">
    <source>
        <dbReference type="SAM" id="SignalP"/>
    </source>
</evidence>
<evidence type="ECO:0000313" key="4">
    <source>
        <dbReference type="Proteomes" id="UP000405357"/>
    </source>
</evidence>
<reference evidence="3 4" key="1">
    <citation type="submission" date="2019-08" db="EMBL/GenBank/DDBJ databases">
        <authorList>
            <person name="Peeters C."/>
        </authorList>
    </citation>
    <scope>NUCLEOTIDE SEQUENCE [LARGE SCALE GENOMIC DNA]</scope>
    <source>
        <strain evidence="3 4">LMG 31014</strain>
    </source>
</reference>
<dbReference type="Gene3D" id="3.10.450.50">
    <property type="match status" value="1"/>
</dbReference>
<protein>
    <recommendedName>
        <fullName evidence="2">SnoaL-like domain-containing protein</fullName>
    </recommendedName>
</protein>
<gene>
    <name evidence="3" type="ORF">PSO31014_03826</name>
</gene>
<keyword evidence="1" id="KW-0732">Signal</keyword>
<dbReference type="RefSeq" id="WP_150553060.1">
    <property type="nucleotide sequence ID" value="NZ_CABPSG010000014.1"/>
</dbReference>
<feature type="domain" description="SnoaL-like" evidence="2">
    <location>
        <begin position="43"/>
        <end position="121"/>
    </location>
</feature>
<evidence type="ECO:0000313" key="3">
    <source>
        <dbReference type="EMBL" id="VVE34802.1"/>
    </source>
</evidence>
<dbReference type="InterPro" id="IPR032710">
    <property type="entry name" value="NTF2-like_dom_sf"/>
</dbReference>
<dbReference type="InterPro" id="IPR037401">
    <property type="entry name" value="SnoaL-like"/>
</dbReference>
<evidence type="ECO:0000259" key="2">
    <source>
        <dbReference type="Pfam" id="PF12680"/>
    </source>
</evidence>
<sequence>MRPIRFFAAAVAVCFSPFVFSMSASANGLTPQTEAAIKAENVRWAEAFGRGDYDAIGHLYTENGALLPPGGDRVTGRLAITEYFAKAYAGSQPGSVSFSNDEFYGDDQAVAEVSDAEVRDHSGKLQIHAKQTLIFLRQGGVWKLHRDMWSSYAP</sequence>
<feature type="signal peptide" evidence="1">
    <location>
        <begin position="1"/>
        <end position="26"/>
    </location>
</feature>
<dbReference type="Proteomes" id="UP000405357">
    <property type="component" value="Unassembled WGS sequence"/>
</dbReference>
<dbReference type="Pfam" id="PF12680">
    <property type="entry name" value="SnoaL_2"/>
    <property type="match status" value="1"/>
</dbReference>
<dbReference type="EMBL" id="CABPSG010000014">
    <property type="protein sequence ID" value="VVE34802.1"/>
    <property type="molecule type" value="Genomic_DNA"/>
</dbReference>
<comment type="caution">
    <text evidence="3">The sequence shown here is derived from an EMBL/GenBank/DDBJ whole genome shotgun (WGS) entry which is preliminary data.</text>
</comment>
<keyword evidence="4" id="KW-1185">Reference proteome</keyword>
<organism evidence="3 4">
    <name type="scientific">Pandoraea soli</name>
    <dbReference type="NCBI Taxonomy" id="2508293"/>
    <lineage>
        <taxon>Bacteria</taxon>
        <taxon>Pseudomonadati</taxon>
        <taxon>Pseudomonadota</taxon>
        <taxon>Betaproteobacteria</taxon>
        <taxon>Burkholderiales</taxon>
        <taxon>Burkholderiaceae</taxon>
        <taxon>Pandoraea</taxon>
    </lineage>
</organism>
<dbReference type="SUPFAM" id="SSF54427">
    <property type="entry name" value="NTF2-like"/>
    <property type="match status" value="1"/>
</dbReference>
<proteinExistence type="predicted"/>